<keyword evidence="8" id="KW-1185">Reference proteome</keyword>
<dbReference type="InterPro" id="IPR013126">
    <property type="entry name" value="Hsp_70_fam"/>
</dbReference>
<evidence type="ECO:0000313" key="8">
    <source>
        <dbReference type="Proteomes" id="UP000265916"/>
    </source>
</evidence>
<dbReference type="PROSITE" id="PS00329">
    <property type="entry name" value="HSP70_2"/>
    <property type="match status" value="1"/>
</dbReference>
<evidence type="ECO:0000256" key="6">
    <source>
        <dbReference type="RuleBase" id="RU003322"/>
    </source>
</evidence>
<dbReference type="HAMAP" id="MF_00679">
    <property type="entry name" value="HscA"/>
    <property type="match status" value="1"/>
</dbReference>
<dbReference type="PRINTS" id="PR00301">
    <property type="entry name" value="HEATSHOCK70"/>
</dbReference>
<organism evidence="7 8">
    <name type="scientific">Psittacicella hinzii</name>
    <dbReference type="NCBI Taxonomy" id="2028575"/>
    <lineage>
        <taxon>Bacteria</taxon>
        <taxon>Pseudomonadati</taxon>
        <taxon>Pseudomonadota</taxon>
        <taxon>Gammaproteobacteria</taxon>
        <taxon>Pasteurellales</taxon>
        <taxon>Psittacicellaceae</taxon>
        <taxon>Psittacicella</taxon>
    </lineage>
</organism>
<dbReference type="PROSITE" id="PS00297">
    <property type="entry name" value="HSP70_1"/>
    <property type="match status" value="1"/>
</dbReference>
<comment type="similarity">
    <text evidence="1 5 6">Belongs to the heat shock protein 70 family.</text>
</comment>
<dbReference type="GO" id="GO:0016887">
    <property type="term" value="F:ATP hydrolysis activity"/>
    <property type="evidence" value="ECO:0007669"/>
    <property type="project" value="UniProtKB-UniRule"/>
</dbReference>
<dbReference type="SUPFAM" id="SSF100920">
    <property type="entry name" value="Heat shock protein 70kD (HSP70), peptide-binding domain"/>
    <property type="match status" value="1"/>
</dbReference>
<dbReference type="GO" id="GO:0140662">
    <property type="term" value="F:ATP-dependent protein folding chaperone"/>
    <property type="evidence" value="ECO:0007669"/>
    <property type="project" value="InterPro"/>
</dbReference>
<dbReference type="AlphaFoldDB" id="A0A3A1YH76"/>
<gene>
    <name evidence="5 7" type="primary">hscA</name>
    <name evidence="7" type="ORF">CKF58_06650</name>
</gene>
<dbReference type="NCBIfam" id="TIGR01991">
    <property type="entry name" value="HscA"/>
    <property type="match status" value="1"/>
</dbReference>
<dbReference type="PANTHER" id="PTHR19375">
    <property type="entry name" value="HEAT SHOCK PROTEIN 70KDA"/>
    <property type="match status" value="1"/>
</dbReference>
<dbReference type="PROSITE" id="PS01036">
    <property type="entry name" value="HSP70_3"/>
    <property type="match status" value="1"/>
</dbReference>
<evidence type="ECO:0000256" key="1">
    <source>
        <dbReference type="ARBA" id="ARBA00007381"/>
    </source>
</evidence>
<dbReference type="InterPro" id="IPR043129">
    <property type="entry name" value="ATPase_NBD"/>
</dbReference>
<comment type="caution">
    <text evidence="7">The sequence shown here is derived from an EMBL/GenBank/DDBJ whole genome shotgun (WGS) entry which is preliminary data.</text>
</comment>
<dbReference type="SUPFAM" id="SSF100934">
    <property type="entry name" value="Heat shock protein 70kD (HSP70), C-terminal subdomain"/>
    <property type="match status" value="1"/>
</dbReference>
<dbReference type="Gene3D" id="3.90.640.10">
    <property type="entry name" value="Actin, Chain A, domain 4"/>
    <property type="match status" value="1"/>
</dbReference>
<dbReference type="Gene3D" id="1.20.1270.10">
    <property type="match status" value="1"/>
</dbReference>
<dbReference type="GO" id="GO:0005524">
    <property type="term" value="F:ATP binding"/>
    <property type="evidence" value="ECO:0007669"/>
    <property type="project" value="UniProtKB-KW"/>
</dbReference>
<dbReference type="Proteomes" id="UP000265916">
    <property type="component" value="Unassembled WGS sequence"/>
</dbReference>
<comment type="function">
    <text evidence="5">Chaperone involved in the maturation of iron-sulfur cluster-containing proteins. Has a low intrinsic ATPase activity which is markedly stimulated by HscB.</text>
</comment>
<name>A0A3A1YH76_9GAMM</name>
<dbReference type="NCBIfam" id="NF003520">
    <property type="entry name" value="PRK05183.1"/>
    <property type="match status" value="1"/>
</dbReference>
<evidence type="ECO:0000256" key="3">
    <source>
        <dbReference type="ARBA" id="ARBA00022840"/>
    </source>
</evidence>
<keyword evidence="4 5" id="KW-0143">Chaperone</keyword>
<dbReference type="InterPro" id="IPR029048">
    <property type="entry name" value="HSP70_C_sf"/>
</dbReference>
<keyword evidence="3 5" id="KW-0067">ATP-binding</keyword>
<proteinExistence type="inferred from homology"/>
<dbReference type="OrthoDB" id="9766019at2"/>
<dbReference type="Gene3D" id="3.30.420.40">
    <property type="match status" value="2"/>
</dbReference>
<dbReference type="FunFam" id="3.30.420.40:FF:000046">
    <property type="entry name" value="Chaperone protein HscA"/>
    <property type="match status" value="1"/>
</dbReference>
<dbReference type="Pfam" id="PF00012">
    <property type="entry name" value="HSP70"/>
    <property type="match status" value="1"/>
</dbReference>
<protein>
    <recommendedName>
        <fullName evidence="5">Chaperone protein HscA homolog</fullName>
    </recommendedName>
</protein>
<sequence length="656" mass="70796">MSLLTIAEPGQSAAPHQRKIAVGIDLGTTNSLVGIYRNGGLEIINDEQGRPLCPSVVHFSAQAEPEVGYEALAKASIDPQNTIISVKRFIGKSLSEVQASQEKVPYKLTGSANNLPLFNTVAGQKNAIEISSLILQKLKNQAQSFTGEDLYGAVITVPAYFDDTQRQATKEAAKLAGIKVLRLLNEPTAAAVAYGIKTDQDGIIVVYDLGGGTFDVSILKIEKGVFKVLATGGNTALGGDDFDAALAKLLAQKLNLAEDNLDKLADRALLELAIATKKALSQEQAVNLSSLTSSANLSKECQRLGLSLASLDLEITRADFNQVITEYVKQTIKICQGVLKDAEISKDQIREVILVGGSTRVPFVQEKVAQFFGKDPLCSIDPDIVVALGAAMQADILAGNQNDKDYLLLDVLPLSLGVEVYGGLVEKIIPRNTVIPIARAQEFTTAQDGQTGLKLHIVQGERDMAADCRSLSQFTLKGLPPRAAGALKIRVTYQVDADGLLSVSATELTTGVSAQVEVKLSYGLTEGEVLKMITDSTEFAQLDLALRKLSEASIEADLLLKATAPQLENYHQLLEAEQADNIKRNLQRLAMLVDKYSLEKLQVNTLTNDDAQRLKEYANEIGFWTQQLEVSTRDFAAAIMTQNLKDVLQGKDVNSL</sequence>
<evidence type="ECO:0000313" key="7">
    <source>
        <dbReference type="EMBL" id="RIY35574.1"/>
    </source>
</evidence>
<dbReference type="SUPFAM" id="SSF53067">
    <property type="entry name" value="Actin-like ATPase domain"/>
    <property type="match status" value="2"/>
</dbReference>
<reference evidence="7 8" key="1">
    <citation type="submission" date="2017-08" db="EMBL/GenBank/DDBJ databases">
        <title>Reclassification of Bisgaard taxon 37 and 44.</title>
        <authorList>
            <person name="Christensen H."/>
        </authorList>
    </citation>
    <scope>NUCLEOTIDE SEQUENCE [LARGE SCALE GENOMIC DNA]</scope>
    <source>
        <strain evidence="7 8">111</strain>
    </source>
</reference>
<dbReference type="InterPro" id="IPR029047">
    <property type="entry name" value="HSP70_peptide-bd_sf"/>
</dbReference>
<accession>A0A3A1YH76</accession>
<evidence type="ECO:0000256" key="5">
    <source>
        <dbReference type="HAMAP-Rule" id="MF_00679"/>
    </source>
</evidence>
<dbReference type="InterPro" id="IPR010236">
    <property type="entry name" value="ISC_FeS_clus_asmbl_HscA"/>
</dbReference>
<dbReference type="EMBL" id="NRJG01000129">
    <property type="protein sequence ID" value="RIY35574.1"/>
    <property type="molecule type" value="Genomic_DNA"/>
</dbReference>
<dbReference type="InterPro" id="IPR018181">
    <property type="entry name" value="Heat_shock_70_CS"/>
</dbReference>
<evidence type="ECO:0000256" key="4">
    <source>
        <dbReference type="ARBA" id="ARBA00023186"/>
    </source>
</evidence>
<keyword evidence="2 5" id="KW-0547">Nucleotide-binding</keyword>
<dbReference type="RefSeq" id="WP_119532212.1">
    <property type="nucleotide sequence ID" value="NZ_JBHSSP010000041.1"/>
</dbReference>
<dbReference type="GO" id="GO:0016226">
    <property type="term" value="P:iron-sulfur cluster assembly"/>
    <property type="evidence" value="ECO:0007669"/>
    <property type="project" value="InterPro"/>
</dbReference>
<dbReference type="GO" id="GO:0051082">
    <property type="term" value="F:unfolded protein binding"/>
    <property type="evidence" value="ECO:0007669"/>
    <property type="project" value="InterPro"/>
</dbReference>
<evidence type="ECO:0000256" key="2">
    <source>
        <dbReference type="ARBA" id="ARBA00022741"/>
    </source>
</evidence>
<dbReference type="Gene3D" id="2.60.34.10">
    <property type="entry name" value="Substrate Binding Domain Of DNAk, Chain A, domain 1"/>
    <property type="match status" value="1"/>
</dbReference>